<evidence type="ECO:0000313" key="4">
    <source>
        <dbReference type="Proteomes" id="UP000238325"/>
    </source>
</evidence>
<keyword evidence="1" id="KW-0812">Transmembrane</keyword>
<keyword evidence="4" id="KW-1185">Reference proteome</keyword>
<feature type="transmembrane region" description="Helical" evidence="1">
    <location>
        <begin position="12"/>
        <end position="31"/>
    </location>
</feature>
<dbReference type="Proteomes" id="UP000238534">
    <property type="component" value="Unassembled WGS sequence"/>
</dbReference>
<evidence type="ECO:0000313" key="2">
    <source>
        <dbReference type="EMBL" id="PRB82449.1"/>
    </source>
</evidence>
<dbReference type="AlphaFoldDB" id="A0A2S9CPP1"/>
<feature type="transmembrane region" description="Helical" evidence="1">
    <location>
        <begin position="92"/>
        <end position="114"/>
    </location>
</feature>
<name>A0A2S9CPP1_CHRCI</name>
<dbReference type="EMBL" id="PCPH01000004">
    <property type="protein sequence ID" value="PRB88824.1"/>
    <property type="molecule type" value="Genomic_DNA"/>
</dbReference>
<evidence type="ECO:0000256" key="1">
    <source>
        <dbReference type="SAM" id="Phobius"/>
    </source>
</evidence>
<dbReference type="EMBL" id="PCPP01000003">
    <property type="protein sequence ID" value="PRB82449.1"/>
    <property type="molecule type" value="Genomic_DNA"/>
</dbReference>
<protein>
    <submittedName>
        <fullName evidence="2">Uncharacterized protein</fullName>
    </submittedName>
</protein>
<dbReference type="OrthoDB" id="1263004at2"/>
<reference evidence="4 5" key="1">
    <citation type="submission" date="2017-09" db="EMBL/GenBank/DDBJ databases">
        <title>Genomic, metabolic, and phenotypic characteristics of bacterial isolates from the natural microbiome of the model nematode Caenorhabditis elegans.</title>
        <authorList>
            <person name="Zimmermann J."/>
            <person name="Obeng N."/>
            <person name="Yang W."/>
            <person name="Obeng O."/>
            <person name="Kissoyan K."/>
            <person name="Pees B."/>
            <person name="Dirksen P."/>
            <person name="Hoppner M."/>
            <person name="Franke A."/>
            <person name="Rosenstiel P."/>
            <person name="Leippe M."/>
            <person name="Dierking K."/>
            <person name="Kaleta C."/>
            <person name="Schulenburg H."/>
        </authorList>
    </citation>
    <scope>NUCLEOTIDE SEQUENCE [LARGE SCALE GENOMIC DNA]</scope>
    <source>
        <strain evidence="2 5">MYb25</strain>
        <strain evidence="3 4">MYb44</strain>
    </source>
</reference>
<evidence type="ECO:0000313" key="3">
    <source>
        <dbReference type="EMBL" id="PRB88824.1"/>
    </source>
</evidence>
<feature type="transmembrane region" description="Helical" evidence="1">
    <location>
        <begin position="37"/>
        <end position="59"/>
    </location>
</feature>
<organism evidence="2 5">
    <name type="scientific">Chryseobacterium culicis</name>
    <dbReference type="NCBI Taxonomy" id="680127"/>
    <lineage>
        <taxon>Bacteria</taxon>
        <taxon>Pseudomonadati</taxon>
        <taxon>Bacteroidota</taxon>
        <taxon>Flavobacteriia</taxon>
        <taxon>Flavobacteriales</taxon>
        <taxon>Weeksellaceae</taxon>
        <taxon>Chryseobacterium group</taxon>
        <taxon>Chryseobacterium</taxon>
    </lineage>
</organism>
<dbReference type="Proteomes" id="UP000238325">
    <property type="component" value="Unassembled WGS sequence"/>
</dbReference>
<feature type="transmembrane region" description="Helical" evidence="1">
    <location>
        <begin position="66"/>
        <end position="86"/>
    </location>
</feature>
<gene>
    <name evidence="2" type="ORF">CQ022_17290</name>
    <name evidence="3" type="ORF">CQ033_16185</name>
</gene>
<accession>A0A2S9CPP1</accession>
<evidence type="ECO:0000313" key="5">
    <source>
        <dbReference type="Proteomes" id="UP000238534"/>
    </source>
</evidence>
<proteinExistence type="predicted"/>
<comment type="caution">
    <text evidence="2">The sequence shown here is derived from an EMBL/GenBank/DDBJ whole genome shotgun (WGS) entry which is preliminary data.</text>
</comment>
<dbReference type="RefSeq" id="WP_105683569.1">
    <property type="nucleotide sequence ID" value="NZ_JBBGZD010000003.1"/>
</dbReference>
<sequence>MKKKIFKYKLVYYLAVITSLLLFIISAFLILDIFNDFSLFKTLFVGISLVINSFAFVNLAEKYDKAILFLNLSLFLSIMNLGYPLLLGFLNGYYVVGHFTFKFLIVLILSLLIVNMFKVNRYKDANEIENIGKRED</sequence>
<keyword evidence="1" id="KW-1133">Transmembrane helix</keyword>
<keyword evidence="1" id="KW-0472">Membrane</keyword>